<sequence length="62" mass="6964">MNSNLYKLIKKYSGKWVAFKPDTQKVVSSGKDAVKVYKEAQKKGVGVPTLFKVPIKYVPYIG</sequence>
<evidence type="ECO:0000259" key="1">
    <source>
        <dbReference type="Pfam" id="PF18929"/>
    </source>
</evidence>
<organism evidence="2 3">
    <name type="scientific">Candidatus Woesebacteria bacterium RIFCSPLOWO2_01_FULL_39_21</name>
    <dbReference type="NCBI Taxonomy" id="1802519"/>
    <lineage>
        <taxon>Bacteria</taxon>
        <taxon>Candidatus Woeseibacteriota</taxon>
    </lineage>
</organism>
<dbReference type="Proteomes" id="UP000177082">
    <property type="component" value="Unassembled WGS sequence"/>
</dbReference>
<dbReference type="InterPro" id="IPR043734">
    <property type="entry name" value="DUF5678"/>
</dbReference>
<protein>
    <recommendedName>
        <fullName evidence="1">DUF5678 domain-containing protein</fullName>
    </recommendedName>
</protein>
<dbReference type="Pfam" id="PF18929">
    <property type="entry name" value="DUF5678"/>
    <property type="match status" value="1"/>
</dbReference>
<comment type="caution">
    <text evidence="2">The sequence shown here is derived from an EMBL/GenBank/DDBJ whole genome shotgun (WGS) entry which is preliminary data.</text>
</comment>
<name>A0A1F8BD79_9BACT</name>
<feature type="domain" description="DUF5678" evidence="1">
    <location>
        <begin position="7"/>
        <end position="54"/>
    </location>
</feature>
<evidence type="ECO:0000313" key="2">
    <source>
        <dbReference type="EMBL" id="OGM61973.1"/>
    </source>
</evidence>
<proteinExistence type="predicted"/>
<dbReference type="AlphaFoldDB" id="A0A1F8BD79"/>
<accession>A0A1F8BD79</accession>
<dbReference type="EMBL" id="MGHF01000030">
    <property type="protein sequence ID" value="OGM61973.1"/>
    <property type="molecule type" value="Genomic_DNA"/>
</dbReference>
<gene>
    <name evidence="2" type="ORF">A2961_02825</name>
</gene>
<dbReference type="STRING" id="1802519.A2961_02825"/>
<reference evidence="2 3" key="1">
    <citation type="journal article" date="2016" name="Nat. Commun.">
        <title>Thousands of microbial genomes shed light on interconnected biogeochemical processes in an aquifer system.</title>
        <authorList>
            <person name="Anantharaman K."/>
            <person name="Brown C.T."/>
            <person name="Hug L.A."/>
            <person name="Sharon I."/>
            <person name="Castelle C.J."/>
            <person name="Probst A.J."/>
            <person name="Thomas B.C."/>
            <person name="Singh A."/>
            <person name="Wilkins M.J."/>
            <person name="Karaoz U."/>
            <person name="Brodie E.L."/>
            <person name="Williams K.H."/>
            <person name="Hubbard S.S."/>
            <person name="Banfield J.F."/>
        </authorList>
    </citation>
    <scope>NUCLEOTIDE SEQUENCE [LARGE SCALE GENOMIC DNA]</scope>
</reference>
<evidence type="ECO:0000313" key="3">
    <source>
        <dbReference type="Proteomes" id="UP000177082"/>
    </source>
</evidence>